<name>A0A3N6PU45_NATCH</name>
<feature type="transmembrane region" description="Helical" evidence="1">
    <location>
        <begin position="135"/>
        <end position="168"/>
    </location>
</feature>
<dbReference type="Pfam" id="PF25231">
    <property type="entry name" value="DUF7847"/>
    <property type="match status" value="1"/>
</dbReference>
<keyword evidence="4" id="KW-1185">Reference proteome</keyword>
<feature type="transmembrane region" description="Helical" evidence="1">
    <location>
        <begin position="47"/>
        <end position="71"/>
    </location>
</feature>
<dbReference type="InterPro" id="IPR057169">
    <property type="entry name" value="DUF7847"/>
</dbReference>
<dbReference type="OrthoDB" id="241125at2157"/>
<keyword evidence="1" id="KW-1133">Transmembrane helix</keyword>
<comment type="caution">
    <text evidence="3">The sequence shown here is derived from an EMBL/GenBank/DDBJ whole genome shotgun (WGS) entry which is preliminary data.</text>
</comment>
<dbReference type="AlphaFoldDB" id="A0A3N6PU45"/>
<feature type="transmembrane region" description="Helical" evidence="1">
    <location>
        <begin position="92"/>
        <end position="123"/>
    </location>
</feature>
<keyword evidence="1" id="KW-0472">Membrane</keyword>
<feature type="transmembrane region" description="Helical" evidence="1">
    <location>
        <begin position="231"/>
        <end position="257"/>
    </location>
</feature>
<sequence>MAVIRSLKRTPGLLRDQPVLFVPPLLIAILQTPQLFAQTFDPIVSSLVSIGMSGLFVFVLPFLFGGAIAIANDAATSGATSFGRFLEHGKAFYLSMLGAYLVFVGISIVFGVVSILIVFVGVFGIVLTNGGASGLIVVGLAYLLIALLFLAVVALFQFYGHAIVIEGARAFESLKRSVDVVRTNLKQVLGYFAILFVGGMVMGVAYVAIMLSTFPQPTPGEPAPALDLGPALVGTAATVVVGTLFGTVFLVYSVLFYRSVTGLDDSPRSSPTPGRR</sequence>
<dbReference type="Proteomes" id="UP000281431">
    <property type="component" value="Unassembled WGS sequence"/>
</dbReference>
<evidence type="ECO:0000259" key="2">
    <source>
        <dbReference type="Pfam" id="PF25231"/>
    </source>
</evidence>
<evidence type="ECO:0000313" key="3">
    <source>
        <dbReference type="EMBL" id="RQH03256.1"/>
    </source>
</evidence>
<feature type="transmembrane region" description="Helical" evidence="1">
    <location>
        <begin position="188"/>
        <end position="211"/>
    </location>
</feature>
<reference evidence="3 4" key="1">
    <citation type="submission" date="2018-10" db="EMBL/GenBank/DDBJ databases">
        <title>Natrarchaeobius chitinivorans gen. nov., sp. nov., and Natrarchaeobius haloalkaliphilus sp. nov., alkaliphilic, chitin-utilizing haloarchaea from hypersaline alkaline lakes.</title>
        <authorList>
            <person name="Sorokin D.Y."/>
            <person name="Elcheninov A.G."/>
            <person name="Kostrikina N.A."/>
            <person name="Bale N.J."/>
            <person name="Sinninghe Damste J.S."/>
            <person name="Khijniak T.V."/>
            <person name="Kublanov I.V."/>
            <person name="Toshchakov S.V."/>
        </authorList>
    </citation>
    <scope>NUCLEOTIDE SEQUENCE [LARGE SCALE GENOMIC DNA]</scope>
    <source>
        <strain evidence="3 4">AArcht7</strain>
    </source>
</reference>
<organism evidence="3 4">
    <name type="scientific">Natrarchaeobius chitinivorans</name>
    <dbReference type="NCBI Taxonomy" id="1679083"/>
    <lineage>
        <taxon>Archaea</taxon>
        <taxon>Methanobacteriati</taxon>
        <taxon>Methanobacteriota</taxon>
        <taxon>Stenosarchaea group</taxon>
        <taxon>Halobacteria</taxon>
        <taxon>Halobacteriales</taxon>
        <taxon>Natrialbaceae</taxon>
        <taxon>Natrarchaeobius</taxon>
    </lineage>
</organism>
<accession>A0A3N6PU45</accession>
<gene>
    <name evidence="3" type="ORF">EA472_01330</name>
</gene>
<evidence type="ECO:0000313" key="4">
    <source>
        <dbReference type="Proteomes" id="UP000281431"/>
    </source>
</evidence>
<keyword evidence="1" id="KW-0812">Transmembrane</keyword>
<proteinExistence type="predicted"/>
<evidence type="ECO:0000256" key="1">
    <source>
        <dbReference type="SAM" id="Phobius"/>
    </source>
</evidence>
<protein>
    <recommendedName>
        <fullName evidence="2">DUF7847 domain-containing protein</fullName>
    </recommendedName>
</protein>
<dbReference type="EMBL" id="REFZ01000001">
    <property type="protein sequence ID" value="RQH03256.1"/>
    <property type="molecule type" value="Genomic_DNA"/>
</dbReference>
<feature type="domain" description="DUF7847" evidence="2">
    <location>
        <begin position="1"/>
        <end position="259"/>
    </location>
</feature>